<dbReference type="Gene3D" id="1.20.1280.170">
    <property type="entry name" value="Exocyst complex component Exo70"/>
    <property type="match status" value="1"/>
</dbReference>
<dbReference type="AlphaFoldDB" id="A0A5J5EKH4"/>
<dbReference type="Pfam" id="PF20669">
    <property type="entry name" value="Exo70_N"/>
    <property type="match status" value="1"/>
</dbReference>
<comment type="function">
    <text evidence="4">Involved in the secretory pathway as part of the exocyst complex which tethers secretory vesicles to the sites of exocytosis. Also plays a role in the assembly of the exocyst.</text>
</comment>
<keyword evidence="2 4" id="KW-0813">Transport</keyword>
<protein>
    <recommendedName>
        <fullName evidence="4">Exocyst complex protein EXO70</fullName>
    </recommendedName>
</protein>
<name>A0A5J5EKH4_9PEZI</name>
<dbReference type="GO" id="GO:0005935">
    <property type="term" value="C:cellular bud neck"/>
    <property type="evidence" value="ECO:0007669"/>
    <property type="project" value="UniProtKB-SubCell"/>
</dbReference>
<accession>A0A5J5EKH4</accession>
<dbReference type="FunCoup" id="A0A5J5EKH4">
    <property type="interactions" value="119"/>
</dbReference>
<keyword evidence="4" id="KW-0653">Protein transport</keyword>
<dbReference type="SUPFAM" id="SSF74788">
    <property type="entry name" value="Cullin repeat-like"/>
    <property type="match status" value="1"/>
</dbReference>
<evidence type="ECO:0000313" key="6">
    <source>
        <dbReference type="EMBL" id="KAA8896132.1"/>
    </source>
</evidence>
<dbReference type="InParanoid" id="A0A5J5EKH4"/>
<evidence type="ECO:0000256" key="3">
    <source>
        <dbReference type="ARBA" id="ARBA00022483"/>
    </source>
</evidence>
<dbReference type="GO" id="GO:0015031">
    <property type="term" value="P:protein transport"/>
    <property type="evidence" value="ECO:0007669"/>
    <property type="project" value="UniProtKB-KW"/>
</dbReference>
<keyword evidence="3 4" id="KW-0268">Exocytosis</keyword>
<dbReference type="PANTHER" id="PTHR12542:SF41">
    <property type="entry name" value="EXOCYST COMPLEX COMPONENT 7"/>
    <property type="match status" value="1"/>
</dbReference>
<dbReference type="GO" id="GO:0005546">
    <property type="term" value="F:phosphatidylinositol-4,5-bisphosphate binding"/>
    <property type="evidence" value="ECO:0007669"/>
    <property type="project" value="InterPro"/>
</dbReference>
<dbReference type="PANTHER" id="PTHR12542">
    <property type="entry name" value="EXOCYST COMPLEX PROTEIN EXO70"/>
    <property type="match status" value="1"/>
</dbReference>
<gene>
    <name evidence="6" type="ORF">FN846DRAFT_966281</name>
</gene>
<dbReference type="GO" id="GO:0006887">
    <property type="term" value="P:exocytosis"/>
    <property type="evidence" value="ECO:0007669"/>
    <property type="project" value="UniProtKB-KW"/>
</dbReference>
<dbReference type="GO" id="GO:0000145">
    <property type="term" value="C:exocyst"/>
    <property type="evidence" value="ECO:0007669"/>
    <property type="project" value="InterPro"/>
</dbReference>
<keyword evidence="7" id="KW-1185">Reference proteome</keyword>
<reference evidence="6 7" key="1">
    <citation type="submission" date="2019-09" db="EMBL/GenBank/DDBJ databases">
        <title>Draft genome of the ectomycorrhizal ascomycete Sphaerosporella brunnea.</title>
        <authorList>
            <consortium name="DOE Joint Genome Institute"/>
            <person name="Benucci G.M."/>
            <person name="Marozzi G."/>
            <person name="Antonielli L."/>
            <person name="Sanchez S."/>
            <person name="Marco P."/>
            <person name="Wang X."/>
            <person name="Falini L.B."/>
            <person name="Barry K."/>
            <person name="Haridas S."/>
            <person name="Lipzen A."/>
            <person name="Labutti K."/>
            <person name="Grigoriev I.V."/>
            <person name="Murat C."/>
            <person name="Martin F."/>
            <person name="Albertini E."/>
            <person name="Donnini D."/>
            <person name="Bonito G."/>
        </authorList>
    </citation>
    <scope>NUCLEOTIDE SEQUENCE [LARGE SCALE GENOMIC DNA]</scope>
    <source>
        <strain evidence="6 7">Sb_GMNB300</strain>
    </source>
</reference>
<dbReference type="InterPro" id="IPR016159">
    <property type="entry name" value="Cullin_repeat-like_dom_sf"/>
</dbReference>
<evidence type="ECO:0000259" key="5">
    <source>
        <dbReference type="Pfam" id="PF03081"/>
    </source>
</evidence>
<dbReference type="InterPro" id="IPR004140">
    <property type="entry name" value="Exo70"/>
</dbReference>
<organism evidence="6 7">
    <name type="scientific">Sphaerosporella brunnea</name>
    <dbReference type="NCBI Taxonomy" id="1250544"/>
    <lineage>
        <taxon>Eukaryota</taxon>
        <taxon>Fungi</taxon>
        <taxon>Dikarya</taxon>
        <taxon>Ascomycota</taxon>
        <taxon>Pezizomycotina</taxon>
        <taxon>Pezizomycetes</taxon>
        <taxon>Pezizales</taxon>
        <taxon>Pyronemataceae</taxon>
        <taxon>Sphaerosporella</taxon>
    </lineage>
</organism>
<proteinExistence type="inferred from homology"/>
<feature type="domain" description="Exocyst complex subunit Exo70 C-terminal" evidence="5">
    <location>
        <begin position="239"/>
        <end position="603"/>
    </location>
</feature>
<comment type="similarity">
    <text evidence="1 4">Belongs to the EXO70 family.</text>
</comment>
<dbReference type="Pfam" id="PF03081">
    <property type="entry name" value="Exo70_C"/>
    <property type="match status" value="1"/>
</dbReference>
<comment type="caution">
    <text evidence="6">The sequence shown here is derived from an EMBL/GenBank/DDBJ whole genome shotgun (WGS) entry which is preliminary data.</text>
</comment>
<sequence>MKGLRMDELSAEVEVLESKLAKTAELTNKISLSLKKLSSSAQQVESAVKPIYSKTQTLTVLSANIDETISAIDRVQQPSDAVSQEEGTIRKGPQKVGLEAYLASLQRVNEGLTMLKKSNLRSSQKSVQQMTGLLKAGSLQLEELFRETLADDSVPVEPLHYLTKELPFPTFEADKTNNLALLHEFLSSTLATASGLQSNATTIYAEVRGPYITSSLSTLALAAINTTRRNGTSSYERGSNGIGMYTNSLEGIFDSEYENIVRLFPSNVWSTVYHGTTEPAMGVFKRTIQDLNTFISRNMGTDMYLAYEIIECVQVCSARLKAKTGEQREFTEALKPIRQTAQGSFNFMLEDLKRQGQVLVVLPIDYTVADITKDTMARLQTLAGYQSSVSGLLVALGDGNWKRPYDPATTNLSTFDVGADGSLLLSHFLLEVVDQLITEIEGKAHAILKKKGTIAVFMTNNVAYIEATIRRSDLGKIMTSTALSKIEKWRKDAVKLYMEAWKECAAYLMDVTYTSKQASQGSKPLSGKEKEGVKEKFKNFNNAFEDLVQKHKSYTFEKEVRTMLAKEIGFVGPLYGRFYDKYKDSISPKHVKYDRQALDTILAQL</sequence>
<evidence type="ECO:0000256" key="2">
    <source>
        <dbReference type="ARBA" id="ARBA00022448"/>
    </source>
</evidence>
<dbReference type="Proteomes" id="UP000326924">
    <property type="component" value="Unassembled WGS sequence"/>
</dbReference>
<dbReference type="InterPro" id="IPR046364">
    <property type="entry name" value="Exo70_C"/>
</dbReference>
<evidence type="ECO:0000256" key="1">
    <source>
        <dbReference type="ARBA" id="ARBA00006756"/>
    </source>
</evidence>
<dbReference type="OrthoDB" id="1922221at2759"/>
<comment type="subcellular location">
    <subcellularLocation>
        <location evidence="4">Bud</location>
    </subcellularLocation>
    <subcellularLocation>
        <location evidence="4">Bud neck</location>
    </subcellularLocation>
</comment>
<evidence type="ECO:0000256" key="4">
    <source>
        <dbReference type="RuleBase" id="RU365026"/>
    </source>
</evidence>
<dbReference type="EMBL" id="VXIS01000226">
    <property type="protein sequence ID" value="KAA8896132.1"/>
    <property type="molecule type" value="Genomic_DNA"/>
</dbReference>
<evidence type="ECO:0000313" key="7">
    <source>
        <dbReference type="Proteomes" id="UP000326924"/>
    </source>
</evidence>